<gene>
    <name evidence="1" type="ORF">ACFQY0_11395</name>
</gene>
<evidence type="ECO:0008006" key="3">
    <source>
        <dbReference type="Google" id="ProtNLM"/>
    </source>
</evidence>
<proteinExistence type="predicted"/>
<accession>A0ABW2L9E7</accession>
<organism evidence="1 2">
    <name type="scientific">Haloferula chungangensis</name>
    <dbReference type="NCBI Taxonomy" id="1048331"/>
    <lineage>
        <taxon>Bacteria</taxon>
        <taxon>Pseudomonadati</taxon>
        <taxon>Verrucomicrobiota</taxon>
        <taxon>Verrucomicrobiia</taxon>
        <taxon>Verrucomicrobiales</taxon>
        <taxon>Verrucomicrobiaceae</taxon>
        <taxon>Haloferula</taxon>
    </lineage>
</organism>
<evidence type="ECO:0000313" key="2">
    <source>
        <dbReference type="Proteomes" id="UP001596472"/>
    </source>
</evidence>
<reference evidence="2" key="1">
    <citation type="journal article" date="2019" name="Int. J. Syst. Evol. Microbiol.">
        <title>The Global Catalogue of Microorganisms (GCM) 10K type strain sequencing project: providing services to taxonomists for standard genome sequencing and annotation.</title>
        <authorList>
            <consortium name="The Broad Institute Genomics Platform"/>
            <consortium name="The Broad Institute Genome Sequencing Center for Infectious Disease"/>
            <person name="Wu L."/>
            <person name="Ma J."/>
        </authorList>
    </citation>
    <scope>NUCLEOTIDE SEQUENCE [LARGE SCALE GENOMIC DNA]</scope>
    <source>
        <strain evidence="2">CGMCC 4.1467</strain>
    </source>
</reference>
<dbReference type="EMBL" id="JBHTBS010000005">
    <property type="protein sequence ID" value="MFC7337785.1"/>
    <property type="molecule type" value="Genomic_DNA"/>
</dbReference>
<dbReference type="Proteomes" id="UP001596472">
    <property type="component" value="Unassembled WGS sequence"/>
</dbReference>
<dbReference type="Gene3D" id="3.20.20.80">
    <property type="entry name" value="Glycosidases"/>
    <property type="match status" value="1"/>
</dbReference>
<keyword evidence="2" id="KW-1185">Reference proteome</keyword>
<dbReference type="InterPro" id="IPR017853">
    <property type="entry name" value="GH"/>
</dbReference>
<protein>
    <recommendedName>
        <fullName evidence="3">Agarase</fullName>
    </recommendedName>
</protein>
<evidence type="ECO:0000313" key="1">
    <source>
        <dbReference type="EMBL" id="MFC7337785.1"/>
    </source>
</evidence>
<sequence>MSKCFPSEFPDASGSLSRRHHGLSRLPLSAWACAGVLGFLALGREPAPAAEVALMSLPSSVKVASAPDRPWTDKKTRTLADLPAIPVDEKGSRFGGTQVKSGTPSGFFRTSKLEGRWWLVDPDGYLFVHRGVTSVNETRTKAAGESLIRQFGSRESWAESTSELLKDNGFNGLGAWCDEKVLQPASTGLVYTKLWNFMSSYGRSRRGTSQGSGHTKYTNGCPFIFDPEFAAFCDERAKALKASKEDPWLLGHFTDNELPWSIEMLERYLELPENEAGYVEAWRWLRERHGAKAEKSDITKRDRAEFVGHAADTYFSIVSRAIRKYDPNHLILGSRFHGRALRIPELFEAAGRHIDVISVNYYHAWSPDQDRLASWSKSSGKPIIISEWYAKAMDSGLTNTGGVGWLVKTQADRAAFYQNFTLGLLESKSCIGWHWFRYSDNDPDQKGVDPSNRDSNKGIVTSHYKPYEPLLNSMKELNLRTLGIVRHFDRNQASD</sequence>
<name>A0ABW2L9E7_9BACT</name>
<dbReference type="SUPFAM" id="SSF51445">
    <property type="entry name" value="(Trans)glycosidases"/>
    <property type="match status" value="1"/>
</dbReference>
<dbReference type="RefSeq" id="WP_379712412.1">
    <property type="nucleotide sequence ID" value="NZ_JBHTBS010000005.1"/>
</dbReference>
<comment type="caution">
    <text evidence="1">The sequence shown here is derived from an EMBL/GenBank/DDBJ whole genome shotgun (WGS) entry which is preliminary data.</text>
</comment>